<keyword evidence="1" id="KW-0812">Transmembrane</keyword>
<feature type="transmembrane region" description="Helical" evidence="1">
    <location>
        <begin position="12"/>
        <end position="33"/>
    </location>
</feature>
<feature type="transmembrane region" description="Helical" evidence="1">
    <location>
        <begin position="578"/>
        <end position="596"/>
    </location>
</feature>
<gene>
    <name evidence="2" type="ORF">AV274_2272</name>
</gene>
<name>A0A196SI17_BLAHN</name>
<keyword evidence="1" id="KW-0472">Membrane</keyword>
<dbReference type="AlphaFoldDB" id="A0A196SI17"/>
<organism evidence="2 3">
    <name type="scientific">Blastocystis sp. subtype 1 (strain ATCC 50177 / NandII)</name>
    <dbReference type="NCBI Taxonomy" id="478820"/>
    <lineage>
        <taxon>Eukaryota</taxon>
        <taxon>Sar</taxon>
        <taxon>Stramenopiles</taxon>
        <taxon>Bigyra</taxon>
        <taxon>Opalozoa</taxon>
        <taxon>Opalinata</taxon>
        <taxon>Blastocystidae</taxon>
        <taxon>Blastocystis</taxon>
    </lineage>
</organism>
<feature type="transmembrane region" description="Helical" evidence="1">
    <location>
        <begin position="410"/>
        <end position="430"/>
    </location>
</feature>
<keyword evidence="1" id="KW-1133">Transmembrane helix</keyword>
<feature type="transmembrane region" description="Helical" evidence="1">
    <location>
        <begin position="481"/>
        <end position="498"/>
    </location>
</feature>
<reference evidence="2 3" key="1">
    <citation type="submission" date="2016-05" db="EMBL/GenBank/DDBJ databases">
        <title>Nuclear genome of Blastocystis sp. subtype 1 NandII.</title>
        <authorList>
            <person name="Gentekaki E."/>
            <person name="Curtis B."/>
            <person name="Stairs C."/>
            <person name="Eme L."/>
            <person name="Herman E."/>
            <person name="Klimes V."/>
            <person name="Arias M.C."/>
            <person name="Elias M."/>
            <person name="Hilliou F."/>
            <person name="Klute M."/>
            <person name="Malik S.-B."/>
            <person name="Pightling A."/>
            <person name="Rachubinski R."/>
            <person name="Salas D."/>
            <person name="Schlacht A."/>
            <person name="Suga H."/>
            <person name="Archibald J."/>
            <person name="Ball S.G."/>
            <person name="Clark G."/>
            <person name="Dacks J."/>
            <person name="Van Der Giezen M."/>
            <person name="Tsaousis A."/>
            <person name="Roger A."/>
        </authorList>
    </citation>
    <scope>NUCLEOTIDE SEQUENCE [LARGE SCALE GENOMIC DNA]</scope>
    <source>
        <strain evidence="3">ATCC 50177 / NandII</strain>
    </source>
</reference>
<keyword evidence="3" id="KW-1185">Reference proteome</keyword>
<sequence>MEAVLNKNRKPIIYTSVACFLVALCWLLANPFVSVSAGFKPVPLAEVQDKNLPIGLQSIFDENSLEYAEGLQNELCQIDSDDIDGKVAAIESLFRKTGLSFESFSADKEFPLNNHVTNLDNAPSLLYGVWHPSNRSVTPTSIILSTELNLNATVNTKADGYDSDCAYSMPSPLVLLLSIVKSMQSSARVNHDVVIALHINKYGATQNGIVNKLNMEHLLHQIAMPLFDIHLQFPGITIPLSSTFTGFEMDSMGLNGRGANLDLVAILADKLQIAELPATNTFLAYLKSVAAHAVRRSLSVHAIALQHQIPAVTLKAVTRHAALSERTLQGRHTVWRKCMSSLQNAIEVAAAAEERIQRNDNVYVPLTSNNRGYRYVRKLDLYVPSLLLIVSLVLVLLGTGSFVLPKKAGLLYLGMSLLFQGGYTVLSGMVGVSEERGEMADGFAVFVVYVIGYSSWCLYRLCYNNMLITYEVCMEEEYKKQAFSMCGATTVVLSLLCLATHPLLVVLVVAVFTTLVFCVVFTHTQNARYVLLMVYSALLSLPFMLMFSSSCACPLLSSFVVGEWCAGAMLLTREDPLYPLYFLFVVVADHAILHYINGMTLVKLDDEEVKEKTD</sequence>
<proteinExistence type="predicted"/>
<dbReference type="EMBL" id="LXWW01000106">
    <property type="protein sequence ID" value="OAO15956.1"/>
    <property type="molecule type" value="Genomic_DNA"/>
</dbReference>
<evidence type="ECO:0000313" key="3">
    <source>
        <dbReference type="Proteomes" id="UP000078348"/>
    </source>
</evidence>
<feature type="transmembrane region" description="Helical" evidence="1">
    <location>
        <begin position="503"/>
        <end position="523"/>
    </location>
</feature>
<evidence type="ECO:0000256" key="1">
    <source>
        <dbReference type="SAM" id="Phobius"/>
    </source>
</evidence>
<feature type="transmembrane region" description="Helical" evidence="1">
    <location>
        <begin position="381"/>
        <end position="404"/>
    </location>
</feature>
<accession>A0A196SI17</accession>
<evidence type="ECO:0000313" key="2">
    <source>
        <dbReference type="EMBL" id="OAO15956.1"/>
    </source>
</evidence>
<feature type="transmembrane region" description="Helical" evidence="1">
    <location>
        <begin position="442"/>
        <end position="461"/>
    </location>
</feature>
<dbReference type="Proteomes" id="UP000078348">
    <property type="component" value="Unassembled WGS sequence"/>
</dbReference>
<protein>
    <submittedName>
        <fullName evidence="2">Uncharacterized protein</fullName>
    </submittedName>
</protein>
<dbReference type="OrthoDB" id="231050at2759"/>
<feature type="transmembrane region" description="Helical" evidence="1">
    <location>
        <begin position="529"/>
        <end position="547"/>
    </location>
</feature>
<comment type="caution">
    <text evidence="2">The sequence shown here is derived from an EMBL/GenBank/DDBJ whole genome shotgun (WGS) entry which is preliminary data.</text>
</comment>